<dbReference type="PANTHER" id="PTHR36173:SF2">
    <property type="entry name" value="RIBONUCLEASE VAPC16"/>
    <property type="match status" value="1"/>
</dbReference>
<gene>
    <name evidence="2" type="ORF">U0C82_12955</name>
</gene>
<comment type="caution">
    <text evidence="2">The sequence shown here is derived from an EMBL/GenBank/DDBJ whole genome shotgun (WGS) entry which is preliminary data.</text>
</comment>
<sequence length="125" mass="13795">MIDTHVLLWWVLASPNLSNRAEALLRDDANEIFVSAISAFEIANKHRLGKLPEATPLIENFEEVVHSQKFQVAKLTAAQGLRAGQILSDHRDPFDRIIAVQAMDLAIPVITVDAKIASLGADTLW</sequence>
<dbReference type="InterPro" id="IPR052919">
    <property type="entry name" value="TA_system_RNase"/>
</dbReference>
<evidence type="ECO:0000313" key="3">
    <source>
        <dbReference type="Proteomes" id="UP001294412"/>
    </source>
</evidence>
<organism evidence="2 3">
    <name type="scientific">Fulvimarina uroteuthidis</name>
    <dbReference type="NCBI Taxonomy" id="3098149"/>
    <lineage>
        <taxon>Bacteria</taxon>
        <taxon>Pseudomonadati</taxon>
        <taxon>Pseudomonadota</taxon>
        <taxon>Alphaproteobacteria</taxon>
        <taxon>Hyphomicrobiales</taxon>
        <taxon>Aurantimonadaceae</taxon>
        <taxon>Fulvimarina</taxon>
    </lineage>
</organism>
<proteinExistence type="predicted"/>
<keyword evidence="3" id="KW-1185">Reference proteome</keyword>
<dbReference type="InterPro" id="IPR029060">
    <property type="entry name" value="PIN-like_dom_sf"/>
</dbReference>
<name>A0ABU5I5G7_9HYPH</name>
<evidence type="ECO:0000259" key="1">
    <source>
        <dbReference type="Pfam" id="PF01850"/>
    </source>
</evidence>
<protein>
    <submittedName>
        <fullName evidence="2">Type II toxin-antitoxin system VapC family toxin</fullName>
    </submittedName>
</protein>
<accession>A0ABU5I5G7</accession>
<dbReference type="RefSeq" id="WP_322187577.1">
    <property type="nucleotide sequence ID" value="NZ_JAXLPB010000004.1"/>
</dbReference>
<feature type="domain" description="PIN" evidence="1">
    <location>
        <begin position="1"/>
        <end position="119"/>
    </location>
</feature>
<dbReference type="Proteomes" id="UP001294412">
    <property type="component" value="Unassembled WGS sequence"/>
</dbReference>
<dbReference type="Gene3D" id="3.40.50.1010">
    <property type="entry name" value="5'-nuclease"/>
    <property type="match status" value="1"/>
</dbReference>
<dbReference type="CDD" id="cd09872">
    <property type="entry name" value="PIN_Sll0205-like"/>
    <property type="match status" value="1"/>
</dbReference>
<dbReference type="InterPro" id="IPR041705">
    <property type="entry name" value="PIN_Sll0205"/>
</dbReference>
<evidence type="ECO:0000313" key="2">
    <source>
        <dbReference type="EMBL" id="MDY8110049.1"/>
    </source>
</evidence>
<dbReference type="EMBL" id="JAXLPB010000004">
    <property type="protein sequence ID" value="MDY8110049.1"/>
    <property type="molecule type" value="Genomic_DNA"/>
</dbReference>
<dbReference type="Pfam" id="PF01850">
    <property type="entry name" value="PIN"/>
    <property type="match status" value="1"/>
</dbReference>
<dbReference type="PANTHER" id="PTHR36173">
    <property type="entry name" value="RIBONUCLEASE VAPC16-RELATED"/>
    <property type="match status" value="1"/>
</dbReference>
<dbReference type="SUPFAM" id="SSF88723">
    <property type="entry name" value="PIN domain-like"/>
    <property type="match status" value="1"/>
</dbReference>
<dbReference type="InterPro" id="IPR002716">
    <property type="entry name" value="PIN_dom"/>
</dbReference>
<reference evidence="2 3" key="1">
    <citation type="submission" date="2023-12" db="EMBL/GenBank/DDBJ databases">
        <title>Description of Novel Strain Fulvimarina sp. 2208YS6-2-32 isolated from Uroteuthis (Photololigo) edulis.</title>
        <authorList>
            <person name="Park J.-S."/>
        </authorList>
    </citation>
    <scope>NUCLEOTIDE SEQUENCE [LARGE SCALE GENOMIC DNA]</scope>
    <source>
        <strain evidence="2 3">2208YS6-2-32</strain>
    </source>
</reference>